<dbReference type="EMBL" id="CM056741">
    <property type="protein sequence ID" value="KAJ8683572.1"/>
    <property type="molecule type" value="Genomic_DNA"/>
</dbReference>
<proteinExistence type="predicted"/>
<protein>
    <submittedName>
        <fullName evidence="1">Uncharacterized protein</fullName>
    </submittedName>
</protein>
<sequence length="301" mass="34562">MSSQEEQLVETEGDEIQTIEVSTSYNNQDWEKSNDDEFKEIPRDSKPLPARDVVKKKQKEVPEKNSDEVPISSSNSSNYDICRICHMGGSTSPQNCLTEVESPSRDERNIRSSSTNLDLGMLISACWCRGTVGLVHTKCLERWLTESGHSRCELCGYRYATIRVPRHGILRSLLVWIKTFVATRQMLLDSLYLIMTTPLAVFSAYVCAMTLKMALDSRVGDIPWTIVAMLPICSLTLVAYWSWLLTLQRLHGRRWRQYWQSNFIIQLIPDSPIVDSQNNEELDPFNREEIYEDVPDAFNLL</sequence>
<keyword evidence="2" id="KW-1185">Reference proteome</keyword>
<dbReference type="Proteomes" id="UP001239111">
    <property type="component" value="Chromosome 1"/>
</dbReference>
<gene>
    <name evidence="1" type="ORF">QAD02_019364</name>
</gene>
<comment type="caution">
    <text evidence="1">The sequence shown here is derived from an EMBL/GenBank/DDBJ whole genome shotgun (WGS) entry which is preliminary data.</text>
</comment>
<organism evidence="1 2">
    <name type="scientific">Eretmocerus hayati</name>
    <dbReference type="NCBI Taxonomy" id="131215"/>
    <lineage>
        <taxon>Eukaryota</taxon>
        <taxon>Metazoa</taxon>
        <taxon>Ecdysozoa</taxon>
        <taxon>Arthropoda</taxon>
        <taxon>Hexapoda</taxon>
        <taxon>Insecta</taxon>
        <taxon>Pterygota</taxon>
        <taxon>Neoptera</taxon>
        <taxon>Endopterygota</taxon>
        <taxon>Hymenoptera</taxon>
        <taxon>Apocrita</taxon>
        <taxon>Proctotrupomorpha</taxon>
        <taxon>Chalcidoidea</taxon>
        <taxon>Aphelinidae</taxon>
        <taxon>Aphelininae</taxon>
        <taxon>Eretmocerus</taxon>
    </lineage>
</organism>
<evidence type="ECO:0000313" key="1">
    <source>
        <dbReference type="EMBL" id="KAJ8683572.1"/>
    </source>
</evidence>
<name>A0ACC2PJM4_9HYME</name>
<evidence type="ECO:0000313" key="2">
    <source>
        <dbReference type="Proteomes" id="UP001239111"/>
    </source>
</evidence>
<accession>A0ACC2PJM4</accession>
<reference evidence="1" key="1">
    <citation type="submission" date="2023-04" db="EMBL/GenBank/DDBJ databases">
        <title>A chromosome-level genome assembly of the parasitoid wasp Eretmocerus hayati.</title>
        <authorList>
            <person name="Zhong Y."/>
            <person name="Liu S."/>
            <person name="Liu Y."/>
        </authorList>
    </citation>
    <scope>NUCLEOTIDE SEQUENCE</scope>
    <source>
        <strain evidence="1">ZJU_SS_LIU_2023</strain>
    </source>
</reference>